<dbReference type="InterPro" id="IPR015393">
    <property type="entry name" value="DUF1972"/>
</dbReference>
<dbReference type="STRING" id="645990.SAMN00120144_4038"/>
<dbReference type="OrthoDB" id="9792269at2"/>
<reference evidence="3 4" key="1">
    <citation type="submission" date="2017-04" db="EMBL/GenBank/DDBJ databases">
        <authorList>
            <person name="Afonso C.L."/>
            <person name="Miller P.J."/>
            <person name="Scott M.A."/>
            <person name="Spackman E."/>
            <person name="Goraichik I."/>
            <person name="Dimitrov K.M."/>
            <person name="Suarez D.L."/>
            <person name="Swayne D.E."/>
        </authorList>
    </citation>
    <scope>NUCLEOTIDE SEQUENCE [LARGE SCALE GENOMIC DNA]</scope>
    <source>
        <strain evidence="3 4">DSM 11622</strain>
    </source>
</reference>
<protein>
    <recommendedName>
        <fullName evidence="2">DUF1972 domain-containing protein</fullName>
    </recommendedName>
</protein>
<name>A0A1W1W4U6_9BACT</name>
<dbReference type="AlphaFoldDB" id="A0A1W1W4U6"/>
<dbReference type="SUPFAM" id="SSF53756">
    <property type="entry name" value="UDP-Glycosyltransferase/glycogen phosphorylase"/>
    <property type="match status" value="1"/>
</dbReference>
<dbReference type="RefSeq" id="WP_084448019.1">
    <property type="nucleotide sequence ID" value="NZ_FWWW01000111.1"/>
</dbReference>
<dbReference type="GO" id="GO:0016757">
    <property type="term" value="F:glycosyltransferase activity"/>
    <property type="evidence" value="ECO:0007669"/>
    <property type="project" value="TreeGrafter"/>
</dbReference>
<dbReference type="GO" id="GO:0009103">
    <property type="term" value="P:lipopolysaccharide biosynthetic process"/>
    <property type="evidence" value="ECO:0007669"/>
    <property type="project" value="TreeGrafter"/>
</dbReference>
<evidence type="ECO:0000313" key="4">
    <source>
        <dbReference type="Proteomes" id="UP000192266"/>
    </source>
</evidence>
<dbReference type="Pfam" id="PF09314">
    <property type="entry name" value="DUF1972"/>
    <property type="match status" value="1"/>
</dbReference>
<proteinExistence type="predicted"/>
<dbReference type="Proteomes" id="UP000192266">
    <property type="component" value="Unassembled WGS sequence"/>
</dbReference>
<sequence>MKIAIIGTRGIPNNHGGFEQCAEYLAVGLLKRGFTVTVYNPHNHLFQGQVWNGVNIIHAYDPEFKYGTVGQFIYDYNCITDTRKRDYDIILQLGYTSSSVSGKFLPRKKSIVTTNMDGLEWKRSKFSKPVQRFLQYAEKLAVLNSDYLISDSIGIQHYLKEKYKKDSTFIAYGAHSFTTPDQSVLATYSLAPYSYDMLIARLEPENSIEVILDGVVQAGVGRPFLVVGKHESQYGEYLKNKFKGAANIRFAGGIYNINTVNNIRYYSNLYFHGHTVGGTNPSLLEAMASGALICANENEFNKYVLENEALYFTTADGVAAALKSVQKADPMYQRMLAANARKIETLYNWDRIIDQYAAHFQEIFQAHQQRRAVRATVS</sequence>
<accession>A0A1W1W4U6</accession>
<gene>
    <name evidence="3" type="ORF">SAMN00120144_4038</name>
</gene>
<feature type="domain" description="DUF1972" evidence="2">
    <location>
        <begin position="3"/>
        <end position="174"/>
    </location>
</feature>
<evidence type="ECO:0000313" key="3">
    <source>
        <dbReference type="EMBL" id="SMC00625.1"/>
    </source>
</evidence>
<evidence type="ECO:0000259" key="2">
    <source>
        <dbReference type="Pfam" id="PF09314"/>
    </source>
</evidence>
<keyword evidence="4" id="KW-1185">Reference proteome</keyword>
<keyword evidence="1" id="KW-0808">Transferase</keyword>
<dbReference type="EMBL" id="FWWW01000111">
    <property type="protein sequence ID" value="SMC00625.1"/>
    <property type="molecule type" value="Genomic_DNA"/>
</dbReference>
<dbReference type="Gene3D" id="3.40.50.2000">
    <property type="entry name" value="Glycogen Phosphorylase B"/>
    <property type="match status" value="2"/>
</dbReference>
<evidence type="ECO:0000256" key="1">
    <source>
        <dbReference type="ARBA" id="ARBA00022679"/>
    </source>
</evidence>
<dbReference type="PANTHER" id="PTHR46401">
    <property type="entry name" value="GLYCOSYLTRANSFERASE WBBK-RELATED"/>
    <property type="match status" value="1"/>
</dbReference>
<organism evidence="3 4">
    <name type="scientific">Hymenobacter roseosalivarius DSM 11622</name>
    <dbReference type="NCBI Taxonomy" id="645990"/>
    <lineage>
        <taxon>Bacteria</taxon>
        <taxon>Pseudomonadati</taxon>
        <taxon>Bacteroidota</taxon>
        <taxon>Cytophagia</taxon>
        <taxon>Cytophagales</taxon>
        <taxon>Hymenobacteraceae</taxon>
        <taxon>Hymenobacter</taxon>
    </lineage>
</organism>
<dbReference type="PANTHER" id="PTHR46401:SF2">
    <property type="entry name" value="GLYCOSYLTRANSFERASE WBBK-RELATED"/>
    <property type="match status" value="1"/>
</dbReference>